<protein>
    <submittedName>
        <fullName evidence="1">RUN domain-containing protein</fullName>
    </submittedName>
</protein>
<dbReference type="WBParaSite" id="MCU_005474-RD">
    <property type="protein sequence ID" value="MCU_005474-RD"/>
    <property type="gene ID" value="MCU_005474"/>
</dbReference>
<proteinExistence type="predicted"/>
<dbReference type="AlphaFoldDB" id="A0A5K3F4G7"/>
<organism evidence="1">
    <name type="scientific">Mesocestoides corti</name>
    <name type="common">Flatworm</name>
    <dbReference type="NCBI Taxonomy" id="53468"/>
    <lineage>
        <taxon>Eukaryota</taxon>
        <taxon>Metazoa</taxon>
        <taxon>Spiralia</taxon>
        <taxon>Lophotrochozoa</taxon>
        <taxon>Platyhelminthes</taxon>
        <taxon>Cestoda</taxon>
        <taxon>Eucestoda</taxon>
        <taxon>Cyclophyllidea</taxon>
        <taxon>Mesocestoididae</taxon>
        <taxon>Mesocestoides</taxon>
    </lineage>
</organism>
<reference evidence="1" key="1">
    <citation type="submission" date="2019-11" db="UniProtKB">
        <authorList>
            <consortium name="WormBaseParasite"/>
        </authorList>
    </citation>
    <scope>IDENTIFICATION</scope>
</reference>
<evidence type="ECO:0000313" key="1">
    <source>
        <dbReference type="WBParaSite" id="MCU_005474-RD"/>
    </source>
</evidence>
<accession>A0A5K3F4G7</accession>
<name>A0A5K3F4G7_MESCO</name>
<sequence>MPAEFVMAFIRCPKKRIHRHCPGLGLLRMKRHWQLSDDDLDSGSQLDCICEGPSMDDESFLQVCRSEVPHQLFTWATILPDVGCGECQTGYINNHEQCEEPSQKLRAASLLRGRQCGVGSGRRHVGPPGRSQSCFSLISNSMRGR</sequence>